<feature type="compositionally biased region" description="Basic and acidic residues" evidence="1">
    <location>
        <begin position="249"/>
        <end position="262"/>
    </location>
</feature>
<comment type="caution">
    <text evidence="2">The sequence shown here is derived from an EMBL/GenBank/DDBJ whole genome shotgun (WGS) entry which is preliminary data.</text>
</comment>
<proteinExistence type="predicted"/>
<dbReference type="VEuPathDB" id="PlasmoDB:PVPAM_110026000"/>
<dbReference type="AlphaFoldDB" id="A0A8S4HGT3"/>
<name>A0A8S4HGT3_PLAVI</name>
<feature type="region of interest" description="Disordered" evidence="1">
    <location>
        <begin position="205"/>
        <end position="376"/>
    </location>
</feature>
<feature type="compositionally biased region" description="Basic and acidic residues" evidence="1">
    <location>
        <begin position="286"/>
        <end position="299"/>
    </location>
</feature>
<sequence length="404" mass="45985">MNIPEERRFQKINLSDERLLHRANTPEERHLHKMNDDEMSCAEEDVKNKNDSKILYMHQVLESQFEKKIKEEQTSYERNTDLRKYEDYISQKKKRAFTLGAIDGIGGISILNAPLMNPENAKIDPPILQLPSATNLIKNVHVKVHFDKNIDKSYKYRTQNSNRDIIRNMKPLYSLPEKVMSYYMHEGGRGRAQQRGERVREGVVEDIPQGMEGDVQQGMEEDVQEGVEKDVVEDAVEDAEEDTEEESKPDDQQMNKFADDRPNSNTDTETDTPCEDTQMACDSNDTSDRAFGGEDDKVRSPHVPSPPPADKEAMWSGETQAMPAKSPSKEPSKTKLVKKNEEPKELDSGANPPAENKTPPDDANGTKEDQNFENEDQLNFFKLNQIMSSTLTSALKMLADDVFV</sequence>
<evidence type="ECO:0000313" key="3">
    <source>
        <dbReference type="Proteomes" id="UP000779233"/>
    </source>
</evidence>
<protein>
    <submittedName>
        <fullName evidence="2">(malaria parasite P. vivax) hypothetical protein</fullName>
    </submittedName>
</protein>
<gene>
    <name evidence="2" type="ORF">PVW1_110027500</name>
</gene>
<evidence type="ECO:0000313" key="2">
    <source>
        <dbReference type="EMBL" id="CAG9477798.1"/>
    </source>
</evidence>
<accession>A0A8S4HGT3</accession>
<feature type="compositionally biased region" description="Basic and acidic residues" evidence="1">
    <location>
        <begin position="327"/>
        <end position="347"/>
    </location>
</feature>
<organism evidence="2 3">
    <name type="scientific">Plasmodium vivax</name>
    <name type="common">malaria parasite P. vivax</name>
    <dbReference type="NCBI Taxonomy" id="5855"/>
    <lineage>
        <taxon>Eukaryota</taxon>
        <taxon>Sar</taxon>
        <taxon>Alveolata</taxon>
        <taxon>Apicomplexa</taxon>
        <taxon>Aconoidasida</taxon>
        <taxon>Haemosporida</taxon>
        <taxon>Plasmodiidae</taxon>
        <taxon>Plasmodium</taxon>
        <taxon>Plasmodium (Plasmodium)</taxon>
    </lineage>
</organism>
<dbReference type="Proteomes" id="UP000779233">
    <property type="component" value="Unassembled WGS sequence"/>
</dbReference>
<feature type="compositionally biased region" description="Basic and acidic residues" evidence="1">
    <location>
        <begin position="358"/>
        <end position="370"/>
    </location>
</feature>
<reference evidence="2" key="1">
    <citation type="submission" date="2021-09" db="EMBL/GenBank/DDBJ databases">
        <authorList>
            <consortium name="Pathogen Informatics"/>
        </authorList>
    </citation>
    <scope>NUCLEOTIDE SEQUENCE</scope>
    <source>
        <strain evidence="2">PvW1</strain>
    </source>
</reference>
<dbReference type="EMBL" id="CAJZCX010000008">
    <property type="protein sequence ID" value="CAG9477798.1"/>
    <property type="molecule type" value="Genomic_DNA"/>
</dbReference>
<evidence type="ECO:0000256" key="1">
    <source>
        <dbReference type="SAM" id="MobiDB-lite"/>
    </source>
</evidence>
<feature type="compositionally biased region" description="Acidic residues" evidence="1">
    <location>
        <begin position="233"/>
        <end position="248"/>
    </location>
</feature>